<dbReference type="GO" id="GO:0046872">
    <property type="term" value="F:metal ion binding"/>
    <property type="evidence" value="ECO:0007669"/>
    <property type="project" value="UniProtKB-KW"/>
</dbReference>
<comment type="similarity">
    <text evidence="2 7">Belongs to the FPP/GGPP synthase family.</text>
</comment>
<dbReference type="InterPro" id="IPR000092">
    <property type="entry name" value="Polyprenyl_synt"/>
</dbReference>
<keyword evidence="5" id="KW-0460">Magnesium</keyword>
<keyword evidence="6" id="KW-0414">Isoprene biosynthesis</keyword>
<dbReference type="EC" id="2.5.1.10" evidence="8"/>
<dbReference type="GO" id="GO:0004311">
    <property type="term" value="F:geranylgeranyl diphosphate synthase activity"/>
    <property type="evidence" value="ECO:0007669"/>
    <property type="project" value="UniProtKB-EC"/>
</dbReference>
<keyword evidence="9" id="KW-1185">Reference proteome</keyword>
<evidence type="ECO:0000256" key="3">
    <source>
        <dbReference type="ARBA" id="ARBA00022679"/>
    </source>
</evidence>
<keyword evidence="3 7" id="KW-0808">Transferase</keyword>
<organism evidence="8 9">
    <name type="scientific">Candidatus Electrothrix aarhusensis</name>
    <dbReference type="NCBI Taxonomy" id="1859131"/>
    <lineage>
        <taxon>Bacteria</taxon>
        <taxon>Pseudomonadati</taxon>
        <taxon>Thermodesulfobacteriota</taxon>
        <taxon>Desulfobulbia</taxon>
        <taxon>Desulfobulbales</taxon>
        <taxon>Desulfobulbaceae</taxon>
        <taxon>Candidatus Electrothrix</taxon>
    </lineage>
</organism>
<evidence type="ECO:0000313" key="9">
    <source>
        <dbReference type="Proteomes" id="UP000287853"/>
    </source>
</evidence>
<protein>
    <submittedName>
        <fullName evidence="8">Farnesyl-diphosphate synthase</fullName>
        <ecNumber evidence="8">2.5.1.1</ecNumber>
        <ecNumber evidence="8">2.5.1.10</ecNumber>
        <ecNumber evidence="8">2.5.1.29</ecNumber>
    </submittedName>
</protein>
<evidence type="ECO:0000256" key="4">
    <source>
        <dbReference type="ARBA" id="ARBA00022723"/>
    </source>
</evidence>
<dbReference type="EC" id="2.5.1.1" evidence="8"/>
<dbReference type="SFLD" id="SFLDG01017">
    <property type="entry name" value="Polyprenyl_Transferase_Like"/>
    <property type="match status" value="1"/>
</dbReference>
<dbReference type="EMBL" id="MTKO01000044">
    <property type="protein sequence ID" value="RWX47001.1"/>
    <property type="molecule type" value="Genomic_DNA"/>
</dbReference>
<dbReference type="AlphaFoldDB" id="A0A3S3SP38"/>
<gene>
    <name evidence="8" type="ORF">H206_03103</name>
</gene>
<dbReference type="SFLD" id="SFLDS00005">
    <property type="entry name" value="Isoprenoid_Synthase_Type_I"/>
    <property type="match status" value="1"/>
</dbReference>
<evidence type="ECO:0000256" key="5">
    <source>
        <dbReference type="ARBA" id="ARBA00022842"/>
    </source>
</evidence>
<dbReference type="EC" id="2.5.1.29" evidence="8"/>
<reference evidence="8 9" key="1">
    <citation type="submission" date="2017-01" db="EMBL/GenBank/DDBJ databases">
        <title>The cable genome- insights into the physiology and evolution of filamentous bacteria capable of sulfide oxidation via long distance electron transfer.</title>
        <authorList>
            <person name="Schreiber L."/>
            <person name="Bjerg J.T."/>
            <person name="Boggild A."/>
            <person name="Van De Vossenberg J."/>
            <person name="Meysman F."/>
            <person name="Nielsen L.P."/>
            <person name="Schramm A."/>
            <person name="Kjeldsen K.U."/>
        </authorList>
    </citation>
    <scope>NUCLEOTIDE SEQUENCE [LARGE SCALE GENOMIC DNA]</scope>
    <source>
        <strain evidence="8">MCF</strain>
    </source>
</reference>
<dbReference type="SUPFAM" id="SSF48576">
    <property type="entry name" value="Terpenoid synthases"/>
    <property type="match status" value="1"/>
</dbReference>
<keyword evidence="4" id="KW-0479">Metal-binding</keyword>
<dbReference type="GO" id="GO:0004161">
    <property type="term" value="F:dimethylallyltranstransferase activity"/>
    <property type="evidence" value="ECO:0007669"/>
    <property type="project" value="UniProtKB-EC"/>
</dbReference>
<dbReference type="FunFam" id="1.10.600.10:FF:000001">
    <property type="entry name" value="Geranylgeranyl diphosphate synthase"/>
    <property type="match status" value="1"/>
</dbReference>
<dbReference type="InterPro" id="IPR008949">
    <property type="entry name" value="Isoprenoid_synthase_dom_sf"/>
</dbReference>
<evidence type="ECO:0000256" key="6">
    <source>
        <dbReference type="ARBA" id="ARBA00023229"/>
    </source>
</evidence>
<dbReference type="GO" id="GO:0004337">
    <property type="term" value="F:(2E,6E)-farnesyl diphosphate synthase activity"/>
    <property type="evidence" value="ECO:0007669"/>
    <property type="project" value="UniProtKB-EC"/>
</dbReference>
<dbReference type="GO" id="GO:0016114">
    <property type="term" value="P:terpenoid biosynthetic process"/>
    <property type="evidence" value="ECO:0007669"/>
    <property type="project" value="UniProtKB-ARBA"/>
</dbReference>
<dbReference type="Gene3D" id="1.10.600.10">
    <property type="entry name" value="Farnesyl Diphosphate Synthase"/>
    <property type="match status" value="1"/>
</dbReference>
<proteinExistence type="inferred from homology"/>
<comment type="cofactor">
    <cofactor evidence="1">
        <name>Mg(2+)</name>
        <dbReference type="ChEBI" id="CHEBI:18420"/>
    </cofactor>
</comment>
<dbReference type="NCBIfam" id="NF045485">
    <property type="entry name" value="FPPsyn"/>
    <property type="match status" value="1"/>
</dbReference>
<dbReference type="PANTHER" id="PTHR43281:SF1">
    <property type="entry name" value="FARNESYL DIPHOSPHATE SYNTHASE"/>
    <property type="match status" value="1"/>
</dbReference>
<evidence type="ECO:0000256" key="1">
    <source>
        <dbReference type="ARBA" id="ARBA00001946"/>
    </source>
</evidence>
<dbReference type="PROSITE" id="PS00723">
    <property type="entry name" value="POLYPRENYL_SYNTHASE_1"/>
    <property type="match status" value="1"/>
</dbReference>
<accession>A0A3S3SP38</accession>
<evidence type="ECO:0000256" key="7">
    <source>
        <dbReference type="RuleBase" id="RU004466"/>
    </source>
</evidence>
<dbReference type="InterPro" id="IPR033749">
    <property type="entry name" value="Polyprenyl_synt_CS"/>
</dbReference>
<evidence type="ECO:0000313" key="8">
    <source>
        <dbReference type="EMBL" id="RWX47001.1"/>
    </source>
</evidence>
<comment type="caution">
    <text evidence="8">The sequence shown here is derived from an EMBL/GenBank/DDBJ whole genome shotgun (WGS) entry which is preliminary data.</text>
</comment>
<dbReference type="InterPro" id="IPR053378">
    <property type="entry name" value="Prenyl_diphosphate_synthase"/>
</dbReference>
<dbReference type="PANTHER" id="PTHR43281">
    <property type="entry name" value="FARNESYL DIPHOSPHATE SYNTHASE"/>
    <property type="match status" value="1"/>
</dbReference>
<dbReference type="Proteomes" id="UP000287853">
    <property type="component" value="Unassembled WGS sequence"/>
</dbReference>
<dbReference type="PROSITE" id="PS00444">
    <property type="entry name" value="POLYPRENYL_SYNTHASE_2"/>
    <property type="match status" value="1"/>
</dbReference>
<dbReference type="Pfam" id="PF00348">
    <property type="entry name" value="polyprenyl_synt"/>
    <property type="match status" value="1"/>
</dbReference>
<sequence length="304" mass="33182">MFDIQMFDIQQYLDQQRQIVENGLQRYMMQEEGKFSSHIESMRYSLFVGGKRIRPILCLAAGRSVSDAPNIEETLLPAACALECIHTYSLIHDDLPAMDNDDLRRGQPTCHKKFGEAEAILAGDGLLTYAFALLSNPSLPGPETETRLQLIAVLAKAAGSQGMVGGQYLDIASEEKTIPFELLKTIHRSKTGALITASVRMGALAAQGDPTQLEALIRYGDAVGLAFQIVDDLLDVTASTEQLGKTAGTDAQQGKATYPAFFGKEKTRALAKEAVDSAQEALSSFDERAEPLRALAQYIFKRTC</sequence>
<evidence type="ECO:0000256" key="2">
    <source>
        <dbReference type="ARBA" id="ARBA00006706"/>
    </source>
</evidence>
<name>A0A3S3SP38_9BACT</name>
<dbReference type="GO" id="GO:0005737">
    <property type="term" value="C:cytoplasm"/>
    <property type="evidence" value="ECO:0007669"/>
    <property type="project" value="UniProtKB-ARBA"/>
</dbReference>
<dbReference type="CDD" id="cd00685">
    <property type="entry name" value="Trans_IPPS_HT"/>
    <property type="match status" value="1"/>
</dbReference>